<dbReference type="EMBL" id="MTSE01000005">
    <property type="protein sequence ID" value="OUJ73653.1"/>
    <property type="molecule type" value="Genomic_DNA"/>
</dbReference>
<feature type="domain" description="Outer membrane protein beta-barrel" evidence="2">
    <location>
        <begin position="23"/>
        <end position="199"/>
    </location>
</feature>
<proteinExistence type="predicted"/>
<dbReference type="Proteomes" id="UP000194873">
    <property type="component" value="Unassembled WGS sequence"/>
</dbReference>
<evidence type="ECO:0000313" key="4">
    <source>
        <dbReference type="Proteomes" id="UP000194873"/>
    </source>
</evidence>
<dbReference type="Gene3D" id="2.40.160.20">
    <property type="match status" value="1"/>
</dbReference>
<gene>
    <name evidence="3" type="ORF">BXP70_11725</name>
</gene>
<evidence type="ECO:0000313" key="3">
    <source>
        <dbReference type="EMBL" id="OUJ73653.1"/>
    </source>
</evidence>
<dbReference type="RefSeq" id="WP_086594259.1">
    <property type="nucleotide sequence ID" value="NZ_MTSE01000005.1"/>
</dbReference>
<keyword evidence="1" id="KW-0732">Signal</keyword>
<dbReference type="OrthoDB" id="978236at2"/>
<protein>
    <recommendedName>
        <fullName evidence="2">Outer membrane protein beta-barrel domain-containing protein</fullName>
    </recommendedName>
</protein>
<organism evidence="3 4">
    <name type="scientific">Hymenobacter crusticola</name>
    <dbReference type="NCBI Taxonomy" id="1770526"/>
    <lineage>
        <taxon>Bacteria</taxon>
        <taxon>Pseudomonadati</taxon>
        <taxon>Bacteroidota</taxon>
        <taxon>Cytophagia</taxon>
        <taxon>Cytophagales</taxon>
        <taxon>Hymenobacteraceae</taxon>
        <taxon>Hymenobacter</taxon>
    </lineage>
</organism>
<reference evidence="3 4" key="1">
    <citation type="submission" date="2017-01" db="EMBL/GenBank/DDBJ databases">
        <title>A new Hymenobacter.</title>
        <authorList>
            <person name="Liang Y."/>
            <person name="Feng F."/>
        </authorList>
    </citation>
    <scope>NUCLEOTIDE SEQUENCE [LARGE SCALE GENOMIC DNA]</scope>
    <source>
        <strain evidence="3">MIMBbqt21</strain>
    </source>
</reference>
<dbReference type="InterPro" id="IPR025665">
    <property type="entry name" value="Beta-barrel_OMP_2"/>
</dbReference>
<dbReference type="Pfam" id="PF13568">
    <property type="entry name" value="OMP_b-brl_2"/>
    <property type="match status" value="1"/>
</dbReference>
<feature type="signal peptide" evidence="1">
    <location>
        <begin position="1"/>
        <end position="22"/>
    </location>
</feature>
<feature type="chain" id="PRO_5012219028" description="Outer membrane protein beta-barrel domain-containing protein" evidence="1">
    <location>
        <begin position="23"/>
        <end position="226"/>
    </location>
</feature>
<accession>A0A243WDA6</accession>
<evidence type="ECO:0000256" key="1">
    <source>
        <dbReference type="SAM" id="SignalP"/>
    </source>
</evidence>
<evidence type="ECO:0000259" key="2">
    <source>
        <dbReference type="Pfam" id="PF13568"/>
    </source>
</evidence>
<dbReference type="AlphaFoldDB" id="A0A243WDA6"/>
<sequence length="226" mass="24355">MTLKKTLLSLLFVGASATLASAQVEIGLKVSPSLAHLSANSPSATNFQSEGSKLRLGGGVIVDYFFGENYAFSTGLMLTGKGGTLSYQDDALGTKQEREYSVQYLELPLTVKLYTNDIAPDTKLYFQVGGSANVGISGKINDKKFFDDPGTAAGETKALKYVIFPDASLLGAFGVEYQVGQSTKLLAGISYHRGLVNIDRYFDNTRKFNGVTIKNNEFALDLGIKF</sequence>
<keyword evidence="4" id="KW-1185">Reference proteome</keyword>
<name>A0A243WDA6_9BACT</name>
<comment type="caution">
    <text evidence="3">The sequence shown here is derived from an EMBL/GenBank/DDBJ whole genome shotgun (WGS) entry which is preliminary data.</text>
</comment>